<dbReference type="Proteomes" id="UP000603434">
    <property type="component" value="Unassembled WGS sequence"/>
</dbReference>
<organism evidence="1 2">
    <name type="scientific">Candidatus Desulfatibia profunda</name>
    <dbReference type="NCBI Taxonomy" id="2841695"/>
    <lineage>
        <taxon>Bacteria</taxon>
        <taxon>Pseudomonadati</taxon>
        <taxon>Thermodesulfobacteriota</taxon>
        <taxon>Desulfobacteria</taxon>
        <taxon>Desulfobacterales</taxon>
        <taxon>Desulfobacterales incertae sedis</taxon>
        <taxon>Candidatus Desulfatibia</taxon>
    </lineage>
</organism>
<sequence>MNGKVTISEKVEAQVVRNLTVKSCINLTAHWEWEHFRAGKLIDQWEYDNVCTAEGLNAMLDIMFHAATQITTWYVEIFETDTTPADGTTYAVPVYTPSTAYDEATRPEYVEAAASTKSITNSANKAVFTISATKIIYGAALVGGGTAPTTKGDVAGGGTLFSGSKFAASKSVVDNDVLNVTITITLADS</sequence>
<protein>
    <submittedName>
        <fullName evidence="1">Uncharacterized protein</fullName>
    </submittedName>
</protein>
<gene>
    <name evidence="1" type="ORF">H8E23_06085</name>
</gene>
<evidence type="ECO:0000313" key="2">
    <source>
        <dbReference type="Proteomes" id="UP000603434"/>
    </source>
</evidence>
<evidence type="ECO:0000313" key="1">
    <source>
        <dbReference type="EMBL" id="MBC8360947.1"/>
    </source>
</evidence>
<reference evidence="1 2" key="1">
    <citation type="submission" date="2020-08" db="EMBL/GenBank/DDBJ databases">
        <title>Bridging the membrane lipid divide: bacteria of the FCB group superphylum have the potential to synthesize archaeal ether lipids.</title>
        <authorList>
            <person name="Villanueva L."/>
            <person name="Von Meijenfeldt F.A.B."/>
            <person name="Westbye A.B."/>
            <person name="Yadav S."/>
            <person name="Hopmans E.C."/>
            <person name="Dutilh B.E."/>
            <person name="Sinninghe Damste J.S."/>
        </authorList>
    </citation>
    <scope>NUCLEOTIDE SEQUENCE [LARGE SCALE GENOMIC DNA]</scope>
    <source>
        <strain evidence="1">NIOZ-UU30</strain>
    </source>
</reference>
<comment type="caution">
    <text evidence="1">The sequence shown here is derived from an EMBL/GenBank/DDBJ whole genome shotgun (WGS) entry which is preliminary data.</text>
</comment>
<proteinExistence type="predicted"/>
<dbReference type="EMBL" id="JACNJH010000113">
    <property type="protein sequence ID" value="MBC8360947.1"/>
    <property type="molecule type" value="Genomic_DNA"/>
</dbReference>
<name>A0A8J6NK01_9BACT</name>
<dbReference type="AlphaFoldDB" id="A0A8J6NK01"/>
<accession>A0A8J6NK01</accession>